<keyword evidence="3" id="KW-1185">Reference proteome</keyword>
<name>A0A942TIW6_9BACI</name>
<accession>A0A942TIW6</accession>
<gene>
    <name evidence="2" type="ORF">KHA97_21350</name>
</gene>
<evidence type="ECO:0000259" key="1">
    <source>
        <dbReference type="Pfam" id="PF08759"/>
    </source>
</evidence>
<sequence length="299" mass="35260">MKKYLLKAYYKIPIIKKRMIILFNRMIFFLLKPPSVKSTDESLNFIINNNCSISRFGDGEFYLMNGDNLRFQPYSKELSFRLKEIIRSNQNNHAVFIPNIFEDINWCTDKSRSYWTNYLNLNRFKIYKLLEKNKQYYDSLVTRLYIDHKDKSMTERRFRLFKELWEKQDIVIVEGEQSRLGIGNDLFNNAKSIKRILCPATNAFANYDQILGEVKKQNKSKLILIALGPTATVLAYDLALSGYRALDIGHIDIEYEWFLNKAIEKEPVKSKYVGEVVNGRNVYSINDSRYESEIISRIV</sequence>
<dbReference type="AlphaFoldDB" id="A0A942TIW6"/>
<organism evidence="2 3">
    <name type="scientific">Lederbergia citri</name>
    <dbReference type="NCBI Taxonomy" id="2833580"/>
    <lineage>
        <taxon>Bacteria</taxon>
        <taxon>Bacillati</taxon>
        <taxon>Bacillota</taxon>
        <taxon>Bacilli</taxon>
        <taxon>Bacillales</taxon>
        <taxon>Bacillaceae</taxon>
        <taxon>Lederbergia</taxon>
    </lineage>
</organism>
<evidence type="ECO:0000313" key="2">
    <source>
        <dbReference type="EMBL" id="MBS4197596.1"/>
    </source>
</evidence>
<feature type="domain" description="Glycosyltransferase GT-D fold" evidence="1">
    <location>
        <begin position="53"/>
        <end position="275"/>
    </location>
</feature>
<dbReference type="NCBIfam" id="TIGR03728">
    <property type="entry name" value="glyco_access_1"/>
    <property type="match status" value="1"/>
</dbReference>
<dbReference type="RefSeq" id="WP_213126811.1">
    <property type="nucleotide sequence ID" value="NZ_JAGYPG010000004.1"/>
</dbReference>
<proteinExistence type="predicted"/>
<dbReference type="Proteomes" id="UP000681414">
    <property type="component" value="Unassembled WGS sequence"/>
</dbReference>
<comment type="caution">
    <text evidence="2">The sequence shown here is derived from an EMBL/GenBank/DDBJ whole genome shotgun (WGS) entry which is preliminary data.</text>
</comment>
<dbReference type="Pfam" id="PF08759">
    <property type="entry name" value="GT-D"/>
    <property type="match status" value="1"/>
</dbReference>
<dbReference type="EMBL" id="JAGYPG010000004">
    <property type="protein sequence ID" value="MBS4197596.1"/>
    <property type="molecule type" value="Genomic_DNA"/>
</dbReference>
<dbReference type="InterPro" id="IPR014869">
    <property type="entry name" value="GT-D"/>
</dbReference>
<protein>
    <submittedName>
        <fullName evidence="2">SP_1767 family glycosyltransferase</fullName>
    </submittedName>
</protein>
<reference evidence="2 3" key="1">
    <citation type="submission" date="2021-05" db="EMBL/GenBank/DDBJ databases">
        <title>Novel Bacillus species.</title>
        <authorList>
            <person name="Liu G."/>
        </authorList>
    </citation>
    <scope>NUCLEOTIDE SEQUENCE [LARGE SCALE GENOMIC DNA]</scope>
    <source>
        <strain evidence="3">FJAT-49780</strain>
    </source>
</reference>
<evidence type="ECO:0000313" key="3">
    <source>
        <dbReference type="Proteomes" id="UP000681414"/>
    </source>
</evidence>